<organism evidence="1 2">
    <name type="scientific">Halomonas halophila</name>
    <dbReference type="NCBI Taxonomy" id="29573"/>
    <lineage>
        <taxon>Bacteria</taxon>
        <taxon>Pseudomonadati</taxon>
        <taxon>Pseudomonadota</taxon>
        <taxon>Gammaproteobacteria</taxon>
        <taxon>Oceanospirillales</taxon>
        <taxon>Halomonadaceae</taxon>
        <taxon>Halomonas</taxon>
    </lineage>
</organism>
<proteinExistence type="predicted"/>
<evidence type="ECO:0008006" key="3">
    <source>
        <dbReference type="Google" id="ProtNLM"/>
    </source>
</evidence>
<reference evidence="1 2" key="1">
    <citation type="submission" date="2019-07" db="EMBL/GenBank/DDBJ databases">
        <title>Whole genome shotgun sequence of Halomonas halophila NBRC 102604.</title>
        <authorList>
            <person name="Hosoyama A."/>
            <person name="Uohara A."/>
            <person name="Ohji S."/>
            <person name="Ichikawa N."/>
        </authorList>
    </citation>
    <scope>NUCLEOTIDE SEQUENCE [LARGE SCALE GENOMIC DNA]</scope>
    <source>
        <strain evidence="1 2">NBRC 102604</strain>
    </source>
</reference>
<dbReference type="InterPro" id="IPR029033">
    <property type="entry name" value="His_PPase_superfam"/>
</dbReference>
<dbReference type="InterPro" id="IPR013078">
    <property type="entry name" value="His_Pase_superF_clade-1"/>
</dbReference>
<dbReference type="EMBL" id="BJUS01000057">
    <property type="protein sequence ID" value="GEK74630.1"/>
    <property type="molecule type" value="Genomic_DNA"/>
</dbReference>
<dbReference type="Pfam" id="PF00300">
    <property type="entry name" value="His_Phos_1"/>
    <property type="match status" value="1"/>
</dbReference>
<keyword evidence="2" id="KW-1185">Reference proteome</keyword>
<dbReference type="SUPFAM" id="SSF53254">
    <property type="entry name" value="Phosphoglycerate mutase-like"/>
    <property type="match status" value="1"/>
</dbReference>
<sequence>MTEYGHRQAQAIVDDLMELEIETILCSPYSRALDTVGPFAQAASLPVVVHPCLAEGQLILDNSAALEEPVYTPHASGYLHPAINEQAGAFLRRVMQAQEVIFSQSASKILVVTHGHMIRELLNGLLALPAKTRFPHDNCGLSLVSVGEVNTVGFLNRAMCSNQAVHRRP</sequence>
<comment type="caution">
    <text evidence="1">The sequence shown here is derived from an EMBL/GenBank/DDBJ whole genome shotgun (WGS) entry which is preliminary data.</text>
</comment>
<dbReference type="Gene3D" id="3.40.50.1240">
    <property type="entry name" value="Phosphoglycerate mutase-like"/>
    <property type="match status" value="1"/>
</dbReference>
<dbReference type="CDD" id="cd07067">
    <property type="entry name" value="HP_PGM_like"/>
    <property type="match status" value="1"/>
</dbReference>
<gene>
    <name evidence="1" type="ORF">HHA04nite_31740</name>
</gene>
<evidence type="ECO:0000313" key="1">
    <source>
        <dbReference type="EMBL" id="GEK74630.1"/>
    </source>
</evidence>
<dbReference type="Proteomes" id="UP000321121">
    <property type="component" value="Unassembled WGS sequence"/>
</dbReference>
<evidence type="ECO:0000313" key="2">
    <source>
        <dbReference type="Proteomes" id="UP000321121"/>
    </source>
</evidence>
<accession>A0ABQ0U892</accession>
<name>A0ABQ0U892_9GAMM</name>
<protein>
    <recommendedName>
        <fullName evidence="3">Phosphoglycerate mutase</fullName>
    </recommendedName>
</protein>